<sequence length="81" mass="9428">MRRKSRVTPSCSRSVPEHPLQQRYFDPESNLSVALPCLFTCLARSQHELVSKYAVISQSRRRHMQSSLVSATRNLQQLYHK</sequence>
<dbReference type="GeneID" id="54547324"/>
<dbReference type="AlphaFoldDB" id="A0A6A6JPC0"/>
<gene>
    <name evidence="1" type="ORF">EI97DRAFT_251461</name>
</gene>
<organism evidence="1 2">
    <name type="scientific">Westerdykella ornata</name>
    <dbReference type="NCBI Taxonomy" id="318751"/>
    <lineage>
        <taxon>Eukaryota</taxon>
        <taxon>Fungi</taxon>
        <taxon>Dikarya</taxon>
        <taxon>Ascomycota</taxon>
        <taxon>Pezizomycotina</taxon>
        <taxon>Dothideomycetes</taxon>
        <taxon>Pleosporomycetidae</taxon>
        <taxon>Pleosporales</taxon>
        <taxon>Sporormiaceae</taxon>
        <taxon>Westerdykella</taxon>
    </lineage>
</organism>
<reference evidence="1" key="1">
    <citation type="journal article" date="2020" name="Stud. Mycol.">
        <title>101 Dothideomycetes genomes: a test case for predicting lifestyles and emergence of pathogens.</title>
        <authorList>
            <person name="Haridas S."/>
            <person name="Albert R."/>
            <person name="Binder M."/>
            <person name="Bloem J."/>
            <person name="Labutti K."/>
            <person name="Salamov A."/>
            <person name="Andreopoulos B."/>
            <person name="Baker S."/>
            <person name="Barry K."/>
            <person name="Bills G."/>
            <person name="Bluhm B."/>
            <person name="Cannon C."/>
            <person name="Castanera R."/>
            <person name="Culley D."/>
            <person name="Daum C."/>
            <person name="Ezra D."/>
            <person name="Gonzalez J."/>
            <person name="Henrissat B."/>
            <person name="Kuo A."/>
            <person name="Liang C."/>
            <person name="Lipzen A."/>
            <person name="Lutzoni F."/>
            <person name="Magnuson J."/>
            <person name="Mondo S."/>
            <person name="Nolan M."/>
            <person name="Ohm R."/>
            <person name="Pangilinan J."/>
            <person name="Park H.-J."/>
            <person name="Ramirez L."/>
            <person name="Alfaro M."/>
            <person name="Sun H."/>
            <person name="Tritt A."/>
            <person name="Yoshinaga Y."/>
            <person name="Zwiers L.-H."/>
            <person name="Turgeon B."/>
            <person name="Goodwin S."/>
            <person name="Spatafora J."/>
            <person name="Crous P."/>
            <person name="Grigoriev I."/>
        </authorList>
    </citation>
    <scope>NUCLEOTIDE SEQUENCE</scope>
    <source>
        <strain evidence="1">CBS 379.55</strain>
    </source>
</reference>
<accession>A0A6A6JPC0</accession>
<dbReference type="RefSeq" id="XP_033655911.1">
    <property type="nucleotide sequence ID" value="XM_033794149.1"/>
</dbReference>
<evidence type="ECO:0000313" key="1">
    <source>
        <dbReference type="EMBL" id="KAF2278372.1"/>
    </source>
</evidence>
<dbReference type="EMBL" id="ML986488">
    <property type="protein sequence ID" value="KAF2278372.1"/>
    <property type="molecule type" value="Genomic_DNA"/>
</dbReference>
<keyword evidence="2" id="KW-1185">Reference proteome</keyword>
<evidence type="ECO:0000313" key="2">
    <source>
        <dbReference type="Proteomes" id="UP000800097"/>
    </source>
</evidence>
<name>A0A6A6JPC0_WESOR</name>
<dbReference type="Proteomes" id="UP000800097">
    <property type="component" value="Unassembled WGS sequence"/>
</dbReference>
<proteinExistence type="predicted"/>
<protein>
    <submittedName>
        <fullName evidence="1">Uncharacterized protein</fullName>
    </submittedName>
</protein>